<accession>A0A5S6QRE3</accession>
<keyword evidence="2" id="KW-1185">Reference proteome</keyword>
<dbReference type="AlphaFoldDB" id="A0A5S6QRE3"/>
<evidence type="ECO:0000259" key="1">
    <source>
        <dbReference type="PROSITE" id="PS50878"/>
    </source>
</evidence>
<dbReference type="Pfam" id="PF00078">
    <property type="entry name" value="RVT_1"/>
    <property type="match status" value="1"/>
</dbReference>
<sequence>MKELRITERDLLVSYDVKGLFTSIPIEYTLKVLQSLLDNDSQLSSRTKLNPYHITKLVSFCMPEGNYFHFEDKFFKHNSGAPMGSPLSPVLAEVFMDSFERKVFASISSNIKPSFFKRYVDDIFAIIESGKEDQFLEELNSAFPYQILFTIEKEENNRLPFLDSLILRSKGTLKTTAYRKPTHSDRYLNFFSYHPKSVMKGVVRSLVDRAVGICDPEFLEEELSHITRTLENNDYPTQLIRSTIRERQNRGYRRSTRTIRPITLCTPYLTGLGEKLIRLGKSFNFKIFFKSAPNMRTILRNDKSTIPLEEKPGVVYAVNCDCGATYIGETGNSINHRFMEHTKCLTRYLNAKSRTEGTQTRHRRRPQTLEPTAIMTQCMMASAVAEHAATCSSRLQPEVLCVENQLRARKVKEALYIRYNTTINRDKGVEVDELWDPLVLSPKCCSLN</sequence>
<protein>
    <submittedName>
        <fullName evidence="3">Reverse transcriptase domain-containing protein</fullName>
    </submittedName>
</protein>
<proteinExistence type="predicted"/>
<dbReference type="STRING" id="70415.A0A5S6QRE3"/>
<name>A0A5S6QRE3_TRIMR</name>
<dbReference type="InterPro" id="IPR000477">
    <property type="entry name" value="RT_dom"/>
</dbReference>
<dbReference type="InterPro" id="IPR058912">
    <property type="entry name" value="HTH_animal"/>
</dbReference>
<evidence type="ECO:0000313" key="2">
    <source>
        <dbReference type="Proteomes" id="UP000046395"/>
    </source>
</evidence>
<dbReference type="Proteomes" id="UP000046395">
    <property type="component" value="Unassembled WGS sequence"/>
</dbReference>
<feature type="domain" description="Reverse transcriptase" evidence="1">
    <location>
        <begin position="1"/>
        <end position="195"/>
    </location>
</feature>
<dbReference type="CDD" id="cd00304">
    <property type="entry name" value="RT_like"/>
    <property type="match status" value="1"/>
</dbReference>
<dbReference type="WBParaSite" id="TMUE_2000009724.1">
    <property type="protein sequence ID" value="TMUE_2000009724.1"/>
    <property type="gene ID" value="WBGene00300715"/>
</dbReference>
<organism evidence="2 3">
    <name type="scientific">Trichuris muris</name>
    <name type="common">Mouse whipworm</name>
    <dbReference type="NCBI Taxonomy" id="70415"/>
    <lineage>
        <taxon>Eukaryota</taxon>
        <taxon>Metazoa</taxon>
        <taxon>Ecdysozoa</taxon>
        <taxon>Nematoda</taxon>
        <taxon>Enoplea</taxon>
        <taxon>Dorylaimia</taxon>
        <taxon>Trichinellida</taxon>
        <taxon>Trichuridae</taxon>
        <taxon>Trichuris</taxon>
    </lineage>
</organism>
<dbReference type="Pfam" id="PF26215">
    <property type="entry name" value="HTH_animal"/>
    <property type="match status" value="1"/>
</dbReference>
<reference evidence="3" key="1">
    <citation type="submission" date="2019-12" db="UniProtKB">
        <authorList>
            <consortium name="WormBaseParasite"/>
        </authorList>
    </citation>
    <scope>IDENTIFICATION</scope>
</reference>
<evidence type="ECO:0000313" key="3">
    <source>
        <dbReference type="WBParaSite" id="TMUE_2000009724.1"/>
    </source>
</evidence>
<dbReference type="PANTHER" id="PTHR21301:SF11">
    <property type="entry name" value="GIY-YIG DOMAIN-CONTAINING PROTEIN"/>
    <property type="match status" value="1"/>
</dbReference>
<dbReference type="PANTHER" id="PTHR21301">
    <property type="entry name" value="REVERSE TRANSCRIPTASE"/>
    <property type="match status" value="1"/>
</dbReference>
<dbReference type="PROSITE" id="PS50878">
    <property type="entry name" value="RT_POL"/>
    <property type="match status" value="1"/>
</dbReference>